<reference evidence="2" key="1">
    <citation type="submission" date="2016-03" db="EMBL/GenBank/DDBJ databases">
        <title>Updated assembly of Pseudogymnoascus destructans, the fungus causing white-nose syndrome of bats.</title>
        <authorList>
            <person name="Palmer J.M."/>
            <person name="Drees K.P."/>
            <person name="Foster J.T."/>
            <person name="Lindner D.L."/>
        </authorList>
    </citation>
    <scope>NUCLEOTIDE SEQUENCE [LARGE SCALE GENOMIC DNA]</scope>
    <source>
        <strain evidence="2">20631-21</strain>
    </source>
</reference>
<organism evidence="2">
    <name type="scientific">Pseudogymnoascus destructans</name>
    <dbReference type="NCBI Taxonomy" id="655981"/>
    <lineage>
        <taxon>Eukaryota</taxon>
        <taxon>Fungi</taxon>
        <taxon>Dikarya</taxon>
        <taxon>Ascomycota</taxon>
        <taxon>Pezizomycotina</taxon>
        <taxon>Leotiomycetes</taxon>
        <taxon>Thelebolales</taxon>
        <taxon>Thelebolaceae</taxon>
        <taxon>Pseudogymnoascus</taxon>
    </lineage>
</organism>
<dbReference type="AlphaFoldDB" id="A0A177AJR0"/>
<feature type="region of interest" description="Disordered" evidence="1">
    <location>
        <begin position="65"/>
        <end position="100"/>
    </location>
</feature>
<feature type="compositionally biased region" description="Basic residues" evidence="1">
    <location>
        <begin position="17"/>
        <end position="27"/>
    </location>
</feature>
<gene>
    <name evidence="2" type="ORF">VC83_02048</name>
</gene>
<name>A0A177AJR0_9PEZI</name>
<feature type="region of interest" description="Disordered" evidence="1">
    <location>
        <begin position="1"/>
        <end position="30"/>
    </location>
</feature>
<protein>
    <submittedName>
        <fullName evidence="2">Uncharacterized protein</fullName>
    </submittedName>
</protein>
<proteinExistence type="predicted"/>
<sequence>MSNSAAVAKSAQLERRRSVKTAARRKRESFMPVRQSLAPYDEYGLEGVDREALIEGEEVDMEAVFMSRPRVKTSPASSPRKAWGEMGGGRGEEGSLSPGL</sequence>
<dbReference type="GeneID" id="36285134"/>
<dbReference type="Proteomes" id="UP000077154">
    <property type="component" value="Unassembled WGS sequence"/>
</dbReference>
<dbReference type="OrthoDB" id="5575722at2759"/>
<accession>A0A177AJR0</accession>
<evidence type="ECO:0000256" key="1">
    <source>
        <dbReference type="SAM" id="MobiDB-lite"/>
    </source>
</evidence>
<evidence type="ECO:0000313" key="2">
    <source>
        <dbReference type="EMBL" id="OAF61404.1"/>
    </source>
</evidence>
<dbReference type="EMBL" id="KV441389">
    <property type="protein sequence ID" value="OAF61404.1"/>
    <property type="molecule type" value="Genomic_DNA"/>
</dbReference>
<dbReference type="RefSeq" id="XP_024326679.1">
    <property type="nucleotide sequence ID" value="XM_024465718.1"/>
</dbReference>